<evidence type="ECO:0000259" key="8">
    <source>
        <dbReference type="Pfam" id="PF01494"/>
    </source>
</evidence>
<dbReference type="InterPro" id="IPR004981">
    <property type="entry name" value="Trp_2_3_dOase"/>
</dbReference>
<feature type="domain" description="FAD-binding" evidence="8">
    <location>
        <begin position="5"/>
        <end position="356"/>
    </location>
</feature>
<keyword evidence="2" id="KW-0285">Flavoprotein</keyword>
<dbReference type="Pfam" id="PF03301">
    <property type="entry name" value="Trp_dioxygenase"/>
    <property type="match status" value="1"/>
</dbReference>
<dbReference type="InterPro" id="IPR002938">
    <property type="entry name" value="FAD-bd"/>
</dbReference>
<keyword evidence="6" id="KW-0503">Monooxygenase</keyword>
<dbReference type="PANTHER" id="PTHR46028">
    <property type="entry name" value="KYNURENINE 3-MONOOXYGENASE"/>
    <property type="match status" value="1"/>
</dbReference>
<dbReference type="GO" id="GO:0019441">
    <property type="term" value="P:L-tryptophan catabolic process to kynurenine"/>
    <property type="evidence" value="ECO:0007669"/>
    <property type="project" value="InterPro"/>
</dbReference>
<evidence type="ECO:0000313" key="10">
    <source>
        <dbReference type="Proteomes" id="UP000295399"/>
    </source>
</evidence>
<dbReference type="PRINTS" id="PR00420">
    <property type="entry name" value="RNGMNOXGNASE"/>
</dbReference>
<sequence>MTHSMVIVGAGIGGLALALLLARAGRSSQVIEARHDPSLGDSRRSINLALSERGRRTLDEIGLTPRLAPHLIAMYGRTRHDVNGGVARFAYDLAGARALHSLRRDALMTQLLDAARDNPRIDLRLGETVATVDLDARRLVCRSRSGRRTLGYDLLIGADGAGSRVGAAIDDQRGEPAPRQALDHGYKEVTLSARDAWRLGLELNALHVWPREDYMAIALPCSDGQFAATLFLPHRARAGVPGFDALARRSDTEAFLATAFPDIAREAPHVAAELHEAPAAPILCRLARHWTDRAGHALVIGDAAHAMAPFLGQGMNCALEDCRLLAALLADAAPADAPAALARFAIDRRPDAAAICRLSADNYGEMRRGIAAPAFARRRALEGRLQTALPDRFVPRYAMIAFTTLPYASLADRADRQEALIDDHLARHPDDAHGAADDGTTGAPLTRALHDALAPLPPAALAPPAAAPITNQPPTLSRAAGPSYTDYLALDTILAAQRPLTDEPTEVAFITLHQAIEMMFALVIRELALLTGPTPPPAHRWPDRLDNATALFQVSTRHFGLIKRLVPRPAFHRFRDALTPASGLQSLQFRQIEFMCAKACDLAAPSVVGDATKPALDPTNHLTGAPNGDPTGDPAGNRATGATAHAAVRGCYWHRATQGSDTLAAFDTQHGPMLAAFAARYAERNLSWRYDRLDPAERRHVAGALGRFDRQVNQAWRKAHLALVRAFLSDPASGPAPHAPRPDAGSPVPSTAGLDWDRYLTEHAQGLRFFPQVPYATAA</sequence>
<evidence type="ECO:0000313" key="9">
    <source>
        <dbReference type="EMBL" id="TCP31121.1"/>
    </source>
</evidence>
<keyword evidence="5" id="KW-0560">Oxidoreductase</keyword>
<dbReference type="OrthoDB" id="4230779at2"/>
<dbReference type="InterPro" id="IPR037217">
    <property type="entry name" value="Trp/Indoleamine_2_3_dOase-like"/>
</dbReference>
<dbReference type="SUPFAM" id="SSF140959">
    <property type="entry name" value="Indolic compounds 2,3-dioxygenase-like"/>
    <property type="match status" value="1"/>
</dbReference>
<dbReference type="PANTHER" id="PTHR46028:SF2">
    <property type="entry name" value="KYNURENINE 3-MONOOXYGENASE"/>
    <property type="match status" value="1"/>
</dbReference>
<dbReference type="GO" id="GO:0004502">
    <property type="term" value="F:kynurenine 3-monooxygenase activity"/>
    <property type="evidence" value="ECO:0007669"/>
    <property type="project" value="TreeGrafter"/>
</dbReference>
<dbReference type="Proteomes" id="UP000295399">
    <property type="component" value="Unassembled WGS sequence"/>
</dbReference>
<evidence type="ECO:0000256" key="3">
    <source>
        <dbReference type="ARBA" id="ARBA00022827"/>
    </source>
</evidence>
<dbReference type="InterPro" id="IPR036188">
    <property type="entry name" value="FAD/NAD-bd_sf"/>
</dbReference>
<dbReference type="SUPFAM" id="SSF51905">
    <property type="entry name" value="FAD/NAD(P)-binding domain"/>
    <property type="match status" value="1"/>
</dbReference>
<keyword evidence="3" id="KW-0274">FAD</keyword>
<dbReference type="RefSeq" id="WP_132709377.1">
    <property type="nucleotide sequence ID" value="NZ_JACIGF010000012.1"/>
</dbReference>
<reference evidence="9 10" key="1">
    <citation type="submission" date="2019-03" db="EMBL/GenBank/DDBJ databases">
        <title>Genomic Encyclopedia of Type Strains, Phase IV (KMG-IV): sequencing the most valuable type-strain genomes for metagenomic binning, comparative biology and taxonomic classification.</title>
        <authorList>
            <person name="Goeker M."/>
        </authorList>
    </citation>
    <scope>NUCLEOTIDE SEQUENCE [LARGE SCALE GENOMIC DNA]</scope>
    <source>
        <strain evidence="9 10">DSM 2132</strain>
    </source>
</reference>
<dbReference type="GO" id="GO:0020037">
    <property type="term" value="F:heme binding"/>
    <property type="evidence" value="ECO:0007669"/>
    <property type="project" value="InterPro"/>
</dbReference>
<gene>
    <name evidence="9" type="ORF">EV659_11250</name>
</gene>
<dbReference type="Pfam" id="PF01494">
    <property type="entry name" value="FAD_binding_3"/>
    <property type="match status" value="1"/>
</dbReference>
<feature type="region of interest" description="Disordered" evidence="7">
    <location>
        <begin position="614"/>
        <end position="641"/>
    </location>
</feature>
<comment type="cofactor">
    <cofactor evidence="1">
        <name>FAD</name>
        <dbReference type="ChEBI" id="CHEBI:57692"/>
    </cofactor>
</comment>
<name>A0A4R2PAK2_RHOSA</name>
<evidence type="ECO:0000256" key="2">
    <source>
        <dbReference type="ARBA" id="ARBA00022630"/>
    </source>
</evidence>
<dbReference type="InParanoid" id="A0A4R2PAK2"/>
<dbReference type="EMBL" id="SLXO01000012">
    <property type="protein sequence ID" value="TCP31121.1"/>
    <property type="molecule type" value="Genomic_DNA"/>
</dbReference>
<comment type="caution">
    <text evidence="9">The sequence shown here is derived from an EMBL/GenBank/DDBJ whole genome shotgun (WGS) entry which is preliminary data.</text>
</comment>
<proteinExistence type="predicted"/>
<evidence type="ECO:0000256" key="1">
    <source>
        <dbReference type="ARBA" id="ARBA00001974"/>
    </source>
</evidence>
<evidence type="ECO:0000256" key="7">
    <source>
        <dbReference type="SAM" id="MobiDB-lite"/>
    </source>
</evidence>
<evidence type="ECO:0000256" key="5">
    <source>
        <dbReference type="ARBA" id="ARBA00023002"/>
    </source>
</evidence>
<dbReference type="Gene3D" id="3.50.50.60">
    <property type="entry name" value="FAD/NAD(P)-binding domain"/>
    <property type="match status" value="1"/>
</dbReference>
<protein>
    <submittedName>
        <fullName evidence="9">2-polyprenyl-6-methoxyphenol hydroxylase-like FAD-dependent oxidoreductase</fullName>
    </submittedName>
</protein>
<accession>A0A4R2PAK2</accession>
<dbReference type="GO" id="GO:0071949">
    <property type="term" value="F:FAD binding"/>
    <property type="evidence" value="ECO:0007669"/>
    <property type="project" value="InterPro"/>
</dbReference>
<evidence type="ECO:0000256" key="4">
    <source>
        <dbReference type="ARBA" id="ARBA00022857"/>
    </source>
</evidence>
<organism evidence="9 10">
    <name type="scientific">Rhodothalassium salexigens DSM 2132</name>
    <dbReference type="NCBI Taxonomy" id="1188247"/>
    <lineage>
        <taxon>Bacteria</taxon>
        <taxon>Pseudomonadati</taxon>
        <taxon>Pseudomonadota</taxon>
        <taxon>Alphaproteobacteria</taxon>
        <taxon>Rhodothalassiales</taxon>
        <taxon>Rhodothalassiaceae</taxon>
        <taxon>Rhodothalassium</taxon>
    </lineage>
</organism>
<dbReference type="GO" id="GO:0004833">
    <property type="term" value="F:L-tryptophan 2,3-dioxygenase activity"/>
    <property type="evidence" value="ECO:0007669"/>
    <property type="project" value="InterPro"/>
</dbReference>
<keyword evidence="10" id="KW-1185">Reference proteome</keyword>
<keyword evidence="4" id="KW-0521">NADP</keyword>
<dbReference type="AlphaFoldDB" id="A0A4R2PAK2"/>
<dbReference type="GO" id="GO:0046872">
    <property type="term" value="F:metal ion binding"/>
    <property type="evidence" value="ECO:0007669"/>
    <property type="project" value="InterPro"/>
</dbReference>
<dbReference type="Gene3D" id="1.20.58.480">
    <property type="match status" value="1"/>
</dbReference>
<evidence type="ECO:0000256" key="6">
    <source>
        <dbReference type="ARBA" id="ARBA00023033"/>
    </source>
</evidence>